<accession>A0A4C1XLQ1</accession>
<organism evidence="1 2">
    <name type="scientific">Eumeta variegata</name>
    <name type="common">Bagworm moth</name>
    <name type="synonym">Eumeta japonica</name>
    <dbReference type="NCBI Taxonomy" id="151549"/>
    <lineage>
        <taxon>Eukaryota</taxon>
        <taxon>Metazoa</taxon>
        <taxon>Ecdysozoa</taxon>
        <taxon>Arthropoda</taxon>
        <taxon>Hexapoda</taxon>
        <taxon>Insecta</taxon>
        <taxon>Pterygota</taxon>
        <taxon>Neoptera</taxon>
        <taxon>Endopterygota</taxon>
        <taxon>Lepidoptera</taxon>
        <taxon>Glossata</taxon>
        <taxon>Ditrysia</taxon>
        <taxon>Tineoidea</taxon>
        <taxon>Psychidae</taxon>
        <taxon>Oiketicinae</taxon>
        <taxon>Eumeta</taxon>
    </lineage>
</organism>
<dbReference type="Proteomes" id="UP000299102">
    <property type="component" value="Unassembled WGS sequence"/>
</dbReference>
<sequence>MPVDKDGYRCDRPVVVIGILLMLVAPPGEAVKATSLIFGKTTSTAAPQEEVPNSASEDGTQLCKTYQSWTSRVRRPRAGRHSLGGGRAASHVHLISVTRGDLFP</sequence>
<protein>
    <submittedName>
        <fullName evidence="1">Uncharacterized protein</fullName>
    </submittedName>
</protein>
<keyword evidence="2" id="KW-1185">Reference proteome</keyword>
<comment type="caution">
    <text evidence="1">The sequence shown here is derived from an EMBL/GenBank/DDBJ whole genome shotgun (WGS) entry which is preliminary data.</text>
</comment>
<dbReference type="AlphaFoldDB" id="A0A4C1XLQ1"/>
<gene>
    <name evidence="1" type="ORF">EVAR_40183_1</name>
</gene>
<evidence type="ECO:0000313" key="1">
    <source>
        <dbReference type="EMBL" id="GBP63932.1"/>
    </source>
</evidence>
<evidence type="ECO:0000313" key="2">
    <source>
        <dbReference type="Proteomes" id="UP000299102"/>
    </source>
</evidence>
<name>A0A4C1XLQ1_EUMVA</name>
<dbReference type="EMBL" id="BGZK01000883">
    <property type="protein sequence ID" value="GBP63932.1"/>
    <property type="molecule type" value="Genomic_DNA"/>
</dbReference>
<reference evidence="1 2" key="1">
    <citation type="journal article" date="2019" name="Commun. Biol.">
        <title>The bagworm genome reveals a unique fibroin gene that provides high tensile strength.</title>
        <authorList>
            <person name="Kono N."/>
            <person name="Nakamura H."/>
            <person name="Ohtoshi R."/>
            <person name="Tomita M."/>
            <person name="Numata K."/>
            <person name="Arakawa K."/>
        </authorList>
    </citation>
    <scope>NUCLEOTIDE SEQUENCE [LARGE SCALE GENOMIC DNA]</scope>
</reference>
<proteinExistence type="predicted"/>